<keyword evidence="3" id="KW-1185">Reference proteome</keyword>
<dbReference type="PANTHER" id="PTHR32246">
    <property type="entry name" value="INGRESSION PROTEIN FIC1"/>
    <property type="match status" value="1"/>
</dbReference>
<dbReference type="Proteomes" id="UP000626092">
    <property type="component" value="Unassembled WGS sequence"/>
</dbReference>
<evidence type="ECO:0000313" key="2">
    <source>
        <dbReference type="EMBL" id="KAF7126334.1"/>
    </source>
</evidence>
<reference evidence="2" key="1">
    <citation type="submission" date="2019-11" db="EMBL/GenBank/DDBJ databases">
        <authorList>
            <person name="Liu Y."/>
            <person name="Hou J."/>
            <person name="Li T.-Q."/>
            <person name="Guan C.-H."/>
            <person name="Wu X."/>
            <person name="Wu H.-Z."/>
            <person name="Ling F."/>
            <person name="Zhang R."/>
            <person name="Shi X.-G."/>
            <person name="Ren J.-P."/>
            <person name="Chen E.-F."/>
            <person name="Sun J.-M."/>
        </authorList>
    </citation>
    <scope>NUCLEOTIDE SEQUENCE</scope>
    <source>
        <strain evidence="2">Adult_tree_wgs_1</strain>
        <tissue evidence="2">Leaves</tissue>
    </source>
</reference>
<dbReference type="Gene3D" id="2.60.40.150">
    <property type="entry name" value="C2 domain"/>
    <property type="match status" value="1"/>
</dbReference>
<name>A0A834G8Y1_RHOSS</name>
<dbReference type="EMBL" id="WJXA01000011">
    <property type="protein sequence ID" value="KAF7126334.1"/>
    <property type="molecule type" value="Genomic_DNA"/>
</dbReference>
<accession>A0A834G8Y1</accession>
<dbReference type="Pfam" id="PF00168">
    <property type="entry name" value="C2"/>
    <property type="match status" value="1"/>
</dbReference>
<evidence type="ECO:0000259" key="1">
    <source>
        <dbReference type="PROSITE" id="PS50004"/>
    </source>
</evidence>
<sequence length="201" mass="22542">MQCRTLEINLLSAYDLQDVRKIFSMKVYATVSIARTPRTEKRTPADYHGGVNPAWNFTAKFTLAELAVEQPGVKIAIKLFCKRTLGDKPVGEVQVEVTDLYEAMSKHGGSAILSYPVVTKSVFEKEEEEKEPQLPHQGVLNIWCKFGQTEMVQPPSLMNKVLVTGVMSSLRMFFRSKMHVDFPLGTPNFTGKTIDWAPSEG</sequence>
<gene>
    <name evidence="2" type="ORF">RHSIM_Rhsim11G0066200</name>
</gene>
<protein>
    <recommendedName>
        <fullName evidence="1">C2 domain-containing protein</fullName>
    </recommendedName>
</protein>
<evidence type="ECO:0000313" key="3">
    <source>
        <dbReference type="Proteomes" id="UP000626092"/>
    </source>
</evidence>
<dbReference type="PROSITE" id="PS50004">
    <property type="entry name" value="C2"/>
    <property type="match status" value="1"/>
</dbReference>
<dbReference type="GO" id="GO:0006952">
    <property type="term" value="P:defense response"/>
    <property type="evidence" value="ECO:0007669"/>
    <property type="project" value="InterPro"/>
</dbReference>
<dbReference type="CDD" id="cd04051">
    <property type="entry name" value="C2_SRC2_like"/>
    <property type="match status" value="1"/>
</dbReference>
<organism evidence="2 3">
    <name type="scientific">Rhododendron simsii</name>
    <name type="common">Sims's rhododendron</name>
    <dbReference type="NCBI Taxonomy" id="118357"/>
    <lineage>
        <taxon>Eukaryota</taxon>
        <taxon>Viridiplantae</taxon>
        <taxon>Streptophyta</taxon>
        <taxon>Embryophyta</taxon>
        <taxon>Tracheophyta</taxon>
        <taxon>Spermatophyta</taxon>
        <taxon>Magnoliopsida</taxon>
        <taxon>eudicotyledons</taxon>
        <taxon>Gunneridae</taxon>
        <taxon>Pentapetalae</taxon>
        <taxon>asterids</taxon>
        <taxon>Ericales</taxon>
        <taxon>Ericaceae</taxon>
        <taxon>Ericoideae</taxon>
        <taxon>Rhodoreae</taxon>
        <taxon>Rhododendron</taxon>
    </lineage>
</organism>
<dbReference type="OrthoDB" id="1606376at2759"/>
<proteinExistence type="predicted"/>
<dbReference type="PANTHER" id="PTHR32246:SF22">
    <property type="entry name" value="C2 DOMAIN-CONTAINING PROTEIN"/>
    <property type="match status" value="1"/>
</dbReference>
<dbReference type="SUPFAM" id="SSF49562">
    <property type="entry name" value="C2 domain (Calcium/lipid-binding domain, CaLB)"/>
    <property type="match status" value="1"/>
</dbReference>
<dbReference type="InterPro" id="IPR044750">
    <property type="entry name" value="C2_SRC2/BAP"/>
</dbReference>
<dbReference type="AlphaFoldDB" id="A0A834G8Y1"/>
<feature type="domain" description="C2" evidence="1">
    <location>
        <begin position="1"/>
        <end position="113"/>
    </location>
</feature>
<dbReference type="InterPro" id="IPR035892">
    <property type="entry name" value="C2_domain_sf"/>
</dbReference>
<dbReference type="InterPro" id="IPR000008">
    <property type="entry name" value="C2_dom"/>
</dbReference>
<dbReference type="SMART" id="SM00239">
    <property type="entry name" value="C2"/>
    <property type="match status" value="1"/>
</dbReference>
<comment type="caution">
    <text evidence="2">The sequence shown here is derived from an EMBL/GenBank/DDBJ whole genome shotgun (WGS) entry which is preliminary data.</text>
</comment>